<keyword evidence="2" id="KW-1185">Reference proteome</keyword>
<dbReference type="EMBL" id="BQNB010013504">
    <property type="protein sequence ID" value="GJT16785.1"/>
    <property type="molecule type" value="Genomic_DNA"/>
</dbReference>
<proteinExistence type="predicted"/>
<evidence type="ECO:0000313" key="2">
    <source>
        <dbReference type="Proteomes" id="UP001151760"/>
    </source>
</evidence>
<reference evidence="1" key="2">
    <citation type="submission" date="2022-01" db="EMBL/GenBank/DDBJ databases">
        <authorList>
            <person name="Yamashiro T."/>
            <person name="Shiraishi A."/>
            <person name="Satake H."/>
            <person name="Nakayama K."/>
        </authorList>
    </citation>
    <scope>NUCLEOTIDE SEQUENCE</scope>
</reference>
<gene>
    <name evidence="1" type="ORF">Tco_0875491</name>
</gene>
<comment type="caution">
    <text evidence="1">The sequence shown here is derived from an EMBL/GenBank/DDBJ whole genome shotgun (WGS) entry which is preliminary data.</text>
</comment>
<accession>A0ABQ5BPQ1</accession>
<name>A0ABQ5BPQ1_9ASTR</name>
<reference evidence="1" key="1">
    <citation type="journal article" date="2022" name="Int. J. Mol. Sci.">
        <title>Draft Genome of Tanacetum Coccineum: Genomic Comparison of Closely Related Tanacetum-Family Plants.</title>
        <authorList>
            <person name="Yamashiro T."/>
            <person name="Shiraishi A."/>
            <person name="Nakayama K."/>
            <person name="Satake H."/>
        </authorList>
    </citation>
    <scope>NUCLEOTIDE SEQUENCE</scope>
</reference>
<dbReference type="Proteomes" id="UP001151760">
    <property type="component" value="Unassembled WGS sequence"/>
</dbReference>
<sequence length="81" mass="8499">MVLHRGLVSRSSTAVNSPDLNLGAVIAMQALIRAGITSLGIPVLAGILSHMRPPMDGDIGGSSLTVFRALLRHIWAKGTQI</sequence>
<evidence type="ECO:0000313" key="1">
    <source>
        <dbReference type="EMBL" id="GJT16785.1"/>
    </source>
</evidence>
<protein>
    <submittedName>
        <fullName evidence="1">Uncharacterized protein</fullName>
    </submittedName>
</protein>
<organism evidence="1 2">
    <name type="scientific">Tanacetum coccineum</name>
    <dbReference type="NCBI Taxonomy" id="301880"/>
    <lineage>
        <taxon>Eukaryota</taxon>
        <taxon>Viridiplantae</taxon>
        <taxon>Streptophyta</taxon>
        <taxon>Embryophyta</taxon>
        <taxon>Tracheophyta</taxon>
        <taxon>Spermatophyta</taxon>
        <taxon>Magnoliopsida</taxon>
        <taxon>eudicotyledons</taxon>
        <taxon>Gunneridae</taxon>
        <taxon>Pentapetalae</taxon>
        <taxon>asterids</taxon>
        <taxon>campanulids</taxon>
        <taxon>Asterales</taxon>
        <taxon>Asteraceae</taxon>
        <taxon>Asteroideae</taxon>
        <taxon>Anthemideae</taxon>
        <taxon>Anthemidinae</taxon>
        <taxon>Tanacetum</taxon>
    </lineage>
</organism>